<proteinExistence type="inferred from homology"/>
<dbReference type="GO" id="GO:0046872">
    <property type="term" value="F:metal ion binding"/>
    <property type="evidence" value="ECO:0007669"/>
    <property type="project" value="InterPro"/>
</dbReference>
<evidence type="ECO:0000313" key="7">
    <source>
        <dbReference type="EMBL" id="EAR22203.1"/>
    </source>
</evidence>
<dbReference type="PRINTS" id="PR00691">
    <property type="entry name" value="ADHESINB"/>
</dbReference>
<keyword evidence="4" id="KW-0732">Signal</keyword>
<evidence type="ECO:0000256" key="4">
    <source>
        <dbReference type="ARBA" id="ARBA00022729"/>
    </source>
</evidence>
<dbReference type="STRING" id="314278.NB231_04820"/>
<comment type="caution">
    <text evidence="7">The sequence shown here is derived from an EMBL/GenBank/DDBJ whole genome shotgun (WGS) entry which is preliminary data.</text>
</comment>
<keyword evidence="8" id="KW-1185">Reference proteome</keyword>
<evidence type="ECO:0000256" key="1">
    <source>
        <dbReference type="ARBA" id="ARBA00011028"/>
    </source>
</evidence>
<dbReference type="PRINTS" id="PR00690">
    <property type="entry name" value="ADHESNFAMILY"/>
</dbReference>
<dbReference type="InterPro" id="IPR050492">
    <property type="entry name" value="Bact_metal-bind_prot9"/>
</dbReference>
<dbReference type="AlphaFoldDB" id="A4BQ48"/>
<keyword evidence="5" id="KW-0864">Zinc transport</keyword>
<dbReference type="GO" id="GO:0007155">
    <property type="term" value="P:cell adhesion"/>
    <property type="evidence" value="ECO:0007669"/>
    <property type="project" value="InterPro"/>
</dbReference>
<dbReference type="Gene3D" id="3.40.50.1980">
    <property type="entry name" value="Nitrogenase molybdenum iron protein domain"/>
    <property type="match status" value="2"/>
</dbReference>
<gene>
    <name evidence="7" type="ORF">NB231_04820</name>
</gene>
<dbReference type="Proteomes" id="UP000003374">
    <property type="component" value="Unassembled WGS sequence"/>
</dbReference>
<comment type="similarity">
    <text evidence="1 6">Belongs to the bacterial solute-binding protein 9 family.</text>
</comment>
<evidence type="ECO:0000256" key="2">
    <source>
        <dbReference type="ARBA" id="ARBA00015915"/>
    </source>
</evidence>
<keyword evidence="3 6" id="KW-0813">Transport</keyword>
<dbReference type="Pfam" id="PF01297">
    <property type="entry name" value="ZnuA"/>
    <property type="match status" value="1"/>
</dbReference>
<evidence type="ECO:0000256" key="5">
    <source>
        <dbReference type="ARBA" id="ARBA00022906"/>
    </source>
</evidence>
<dbReference type="EMBL" id="AAOF01000004">
    <property type="protein sequence ID" value="EAR22203.1"/>
    <property type="molecule type" value="Genomic_DNA"/>
</dbReference>
<keyword evidence="5" id="KW-0862">Zinc</keyword>
<dbReference type="InterPro" id="IPR006129">
    <property type="entry name" value="AdhesinB"/>
</dbReference>
<dbReference type="PANTHER" id="PTHR42953">
    <property type="entry name" value="HIGH-AFFINITY ZINC UPTAKE SYSTEM PROTEIN ZNUA-RELATED"/>
    <property type="match status" value="1"/>
</dbReference>
<dbReference type="InterPro" id="IPR006128">
    <property type="entry name" value="Lipoprotein_PsaA-like"/>
</dbReference>
<name>A4BQ48_9GAMM</name>
<evidence type="ECO:0000256" key="3">
    <source>
        <dbReference type="ARBA" id="ARBA00022448"/>
    </source>
</evidence>
<evidence type="ECO:0000256" key="6">
    <source>
        <dbReference type="RuleBase" id="RU003512"/>
    </source>
</evidence>
<dbReference type="PANTHER" id="PTHR42953:SF3">
    <property type="entry name" value="HIGH-AFFINITY ZINC UPTAKE SYSTEM PROTEIN ZNUA"/>
    <property type="match status" value="1"/>
</dbReference>
<dbReference type="HOGENOM" id="CLU_016838_1_0_6"/>
<dbReference type="InterPro" id="IPR006127">
    <property type="entry name" value="ZnuA-like"/>
</dbReference>
<dbReference type="SUPFAM" id="SSF53807">
    <property type="entry name" value="Helical backbone' metal receptor"/>
    <property type="match status" value="1"/>
</dbReference>
<organism evidence="7 8">
    <name type="scientific">Nitrococcus mobilis Nb-231</name>
    <dbReference type="NCBI Taxonomy" id="314278"/>
    <lineage>
        <taxon>Bacteria</taxon>
        <taxon>Pseudomonadati</taxon>
        <taxon>Pseudomonadota</taxon>
        <taxon>Gammaproteobacteria</taxon>
        <taxon>Chromatiales</taxon>
        <taxon>Ectothiorhodospiraceae</taxon>
        <taxon>Nitrococcus</taxon>
    </lineage>
</organism>
<protein>
    <recommendedName>
        <fullName evidence="2">High-affinity zinc uptake system protein ZnuA</fullName>
    </recommendedName>
</protein>
<sequence length="313" mass="34695">MSESFSGLAAARRSSQAAVFAPVRMRCLVFFCLLSLATLFTTTTAAAALPLRVFVSVAPEKTFVTRVGGQRVQVAVMVQPGSSPHTYEPTPRQITALADSDLYFRVGVPFERSWMQRIRSMNPRMKVVDLREGLPPRNGADHRHLGAKHEPSLQDFHIWTSPRRVISMAARIRDALTDLDPAGADAYEANYQAFVVDLRALDTEIRNVLAGLSNRRFLVFHPAWGYFADEYGLQQIAIEVGGKTPGAAALGRLIKWAKREEIHTIFVQRQHSSAPALAVAQALDARIIRVDPLAEDYAPSLLHLARSLQEALR</sequence>
<dbReference type="eggNOG" id="COG0803">
    <property type="taxonomic scope" value="Bacteria"/>
</dbReference>
<reference evidence="7 8" key="1">
    <citation type="submission" date="2006-02" db="EMBL/GenBank/DDBJ databases">
        <authorList>
            <person name="Waterbury J."/>
            <person name="Ferriera S."/>
            <person name="Johnson J."/>
            <person name="Kravitz S."/>
            <person name="Halpern A."/>
            <person name="Remington K."/>
            <person name="Beeson K."/>
            <person name="Tran B."/>
            <person name="Rogers Y.-H."/>
            <person name="Friedman R."/>
            <person name="Venter J.C."/>
        </authorList>
    </citation>
    <scope>NUCLEOTIDE SEQUENCE [LARGE SCALE GENOMIC DNA]</scope>
    <source>
        <strain evidence="7 8">Nb-231</strain>
    </source>
</reference>
<evidence type="ECO:0000313" key="8">
    <source>
        <dbReference type="Proteomes" id="UP000003374"/>
    </source>
</evidence>
<accession>A4BQ48</accession>
<dbReference type="GO" id="GO:0006829">
    <property type="term" value="P:zinc ion transport"/>
    <property type="evidence" value="ECO:0007669"/>
    <property type="project" value="UniProtKB-KW"/>
</dbReference>
<keyword evidence="5" id="KW-0406">Ion transport</keyword>
<dbReference type="RefSeq" id="WP_005000183.1">
    <property type="nucleotide sequence ID" value="NZ_CH672427.1"/>
</dbReference>